<evidence type="ECO:0000259" key="6">
    <source>
        <dbReference type="PROSITE" id="PS50893"/>
    </source>
</evidence>
<evidence type="ECO:0000313" key="7">
    <source>
        <dbReference type="EMBL" id="MEV0709377.1"/>
    </source>
</evidence>
<comment type="similarity">
    <text evidence="1">Belongs to the ABC transporter superfamily.</text>
</comment>
<dbReference type="InterPro" id="IPR050153">
    <property type="entry name" value="Metal_Ion_Import_ABC"/>
</dbReference>
<feature type="compositionally biased region" description="Basic and acidic residues" evidence="5">
    <location>
        <begin position="18"/>
        <end position="27"/>
    </location>
</feature>
<gene>
    <name evidence="7" type="ORF">AB0I48_17595</name>
</gene>
<feature type="domain" description="ABC transporter" evidence="6">
    <location>
        <begin position="32"/>
        <end position="266"/>
    </location>
</feature>
<dbReference type="SMART" id="SM00382">
    <property type="entry name" value="AAA"/>
    <property type="match status" value="1"/>
</dbReference>
<keyword evidence="2" id="KW-0813">Transport</keyword>
<organism evidence="7 8">
    <name type="scientific">Nocardia aurea</name>
    <dbReference type="NCBI Taxonomy" id="2144174"/>
    <lineage>
        <taxon>Bacteria</taxon>
        <taxon>Bacillati</taxon>
        <taxon>Actinomycetota</taxon>
        <taxon>Actinomycetes</taxon>
        <taxon>Mycobacteriales</taxon>
        <taxon>Nocardiaceae</taxon>
        <taxon>Nocardia</taxon>
    </lineage>
</organism>
<keyword evidence="3" id="KW-0547">Nucleotide-binding</keyword>
<dbReference type="PROSITE" id="PS00211">
    <property type="entry name" value="ABC_TRANSPORTER_1"/>
    <property type="match status" value="1"/>
</dbReference>
<proteinExistence type="inferred from homology"/>
<dbReference type="InterPro" id="IPR003593">
    <property type="entry name" value="AAA+_ATPase"/>
</dbReference>
<dbReference type="EMBL" id="JBFAKC010000007">
    <property type="protein sequence ID" value="MEV0709377.1"/>
    <property type="molecule type" value="Genomic_DNA"/>
</dbReference>
<dbReference type="InterPro" id="IPR027417">
    <property type="entry name" value="P-loop_NTPase"/>
</dbReference>
<keyword evidence="8" id="KW-1185">Reference proteome</keyword>
<evidence type="ECO:0000256" key="4">
    <source>
        <dbReference type="ARBA" id="ARBA00022840"/>
    </source>
</evidence>
<evidence type="ECO:0000256" key="2">
    <source>
        <dbReference type="ARBA" id="ARBA00022448"/>
    </source>
</evidence>
<dbReference type="CDD" id="cd03235">
    <property type="entry name" value="ABC_Metallic_Cations"/>
    <property type="match status" value="1"/>
</dbReference>
<evidence type="ECO:0000313" key="8">
    <source>
        <dbReference type="Proteomes" id="UP001551695"/>
    </source>
</evidence>
<name>A0ABV3FVC9_9NOCA</name>
<protein>
    <submittedName>
        <fullName evidence="7">Metal ABC transporter ATP-binding protein</fullName>
    </submittedName>
</protein>
<dbReference type="PROSITE" id="PS50893">
    <property type="entry name" value="ABC_TRANSPORTER_2"/>
    <property type="match status" value="1"/>
</dbReference>
<sequence>MGDANGTRESSDAAAPSEVREAGDTREAVSAIEVEGVTVRYGEVLALDDVTVRLEHGRVCGLVGMNGSGKSTLFKTIMGSIEPDHGTVLVDGVAPKAARRGGVLGYVPQSEDVDWSFPLSVRDVVMTGRYGRMGFTRRPRRADREAVAEALERVELTDLGDRQIGRLSGGQKKRAFVGRALAQGATVLLLDEPFAGVDKRSEAAITGLLRELAAAGAAILVSTHDLHALPGLADEAVLLMRTVLAQGDPETVLRPENLAAAFGLDVLDRV</sequence>
<dbReference type="InterPro" id="IPR003439">
    <property type="entry name" value="ABC_transporter-like_ATP-bd"/>
</dbReference>
<keyword evidence="4 7" id="KW-0067">ATP-binding</keyword>
<dbReference type="PANTHER" id="PTHR42734:SF5">
    <property type="entry name" value="IRON TRANSPORT SYSTEM ATP-BINDING PROTEIN HI_0361-RELATED"/>
    <property type="match status" value="1"/>
</dbReference>
<feature type="region of interest" description="Disordered" evidence="5">
    <location>
        <begin position="1"/>
        <end position="27"/>
    </location>
</feature>
<dbReference type="RefSeq" id="WP_357784854.1">
    <property type="nucleotide sequence ID" value="NZ_JBFAKC010000007.1"/>
</dbReference>
<dbReference type="Proteomes" id="UP001551695">
    <property type="component" value="Unassembled WGS sequence"/>
</dbReference>
<dbReference type="PANTHER" id="PTHR42734">
    <property type="entry name" value="METAL TRANSPORT SYSTEM ATP-BINDING PROTEIN TM_0124-RELATED"/>
    <property type="match status" value="1"/>
</dbReference>
<dbReference type="GO" id="GO:0005524">
    <property type="term" value="F:ATP binding"/>
    <property type="evidence" value="ECO:0007669"/>
    <property type="project" value="UniProtKB-KW"/>
</dbReference>
<dbReference type="InterPro" id="IPR017871">
    <property type="entry name" value="ABC_transporter-like_CS"/>
</dbReference>
<dbReference type="Pfam" id="PF00005">
    <property type="entry name" value="ABC_tran"/>
    <property type="match status" value="1"/>
</dbReference>
<evidence type="ECO:0000256" key="1">
    <source>
        <dbReference type="ARBA" id="ARBA00005417"/>
    </source>
</evidence>
<comment type="caution">
    <text evidence="7">The sequence shown here is derived from an EMBL/GenBank/DDBJ whole genome shotgun (WGS) entry which is preliminary data.</text>
</comment>
<accession>A0ABV3FVC9</accession>
<evidence type="ECO:0000256" key="5">
    <source>
        <dbReference type="SAM" id="MobiDB-lite"/>
    </source>
</evidence>
<dbReference type="SUPFAM" id="SSF52540">
    <property type="entry name" value="P-loop containing nucleoside triphosphate hydrolases"/>
    <property type="match status" value="1"/>
</dbReference>
<dbReference type="Gene3D" id="3.40.50.300">
    <property type="entry name" value="P-loop containing nucleotide triphosphate hydrolases"/>
    <property type="match status" value="1"/>
</dbReference>
<evidence type="ECO:0000256" key="3">
    <source>
        <dbReference type="ARBA" id="ARBA00022741"/>
    </source>
</evidence>
<reference evidence="7 8" key="1">
    <citation type="submission" date="2024-06" db="EMBL/GenBank/DDBJ databases">
        <title>The Natural Products Discovery Center: Release of the First 8490 Sequenced Strains for Exploring Actinobacteria Biosynthetic Diversity.</title>
        <authorList>
            <person name="Kalkreuter E."/>
            <person name="Kautsar S.A."/>
            <person name="Yang D."/>
            <person name="Bader C.D."/>
            <person name="Teijaro C.N."/>
            <person name="Fluegel L."/>
            <person name="Davis C.M."/>
            <person name="Simpson J.R."/>
            <person name="Lauterbach L."/>
            <person name="Steele A.D."/>
            <person name="Gui C."/>
            <person name="Meng S."/>
            <person name="Li G."/>
            <person name="Viehrig K."/>
            <person name="Ye F."/>
            <person name="Su P."/>
            <person name="Kiefer A.F."/>
            <person name="Nichols A."/>
            <person name="Cepeda A.J."/>
            <person name="Yan W."/>
            <person name="Fan B."/>
            <person name="Jiang Y."/>
            <person name="Adhikari A."/>
            <person name="Zheng C.-J."/>
            <person name="Schuster L."/>
            <person name="Cowan T.M."/>
            <person name="Smanski M.J."/>
            <person name="Chevrette M.G."/>
            <person name="De Carvalho L.P.S."/>
            <person name="Shen B."/>
        </authorList>
    </citation>
    <scope>NUCLEOTIDE SEQUENCE [LARGE SCALE GENOMIC DNA]</scope>
    <source>
        <strain evidence="7 8">NPDC050403</strain>
    </source>
</reference>